<feature type="transmembrane region" description="Helical" evidence="2">
    <location>
        <begin position="46"/>
        <end position="68"/>
    </location>
</feature>
<organism evidence="3 4">
    <name type="scientific">Tritrichomonas musculus</name>
    <dbReference type="NCBI Taxonomy" id="1915356"/>
    <lineage>
        <taxon>Eukaryota</taxon>
        <taxon>Metamonada</taxon>
        <taxon>Parabasalia</taxon>
        <taxon>Tritrichomonadida</taxon>
        <taxon>Tritrichomonadidae</taxon>
        <taxon>Tritrichomonas</taxon>
    </lineage>
</organism>
<comment type="caution">
    <text evidence="3">The sequence shown here is derived from an EMBL/GenBank/DDBJ whole genome shotgun (WGS) entry which is preliminary data.</text>
</comment>
<keyword evidence="2" id="KW-0472">Membrane</keyword>
<feature type="coiled-coil region" evidence="1">
    <location>
        <begin position="295"/>
        <end position="322"/>
    </location>
</feature>
<keyword evidence="2" id="KW-0812">Transmembrane</keyword>
<feature type="transmembrane region" description="Helical" evidence="2">
    <location>
        <begin position="208"/>
        <end position="228"/>
    </location>
</feature>
<dbReference type="EMBL" id="JAPFFF010000015">
    <property type="protein sequence ID" value="KAK8866776.1"/>
    <property type="molecule type" value="Genomic_DNA"/>
</dbReference>
<dbReference type="Proteomes" id="UP001470230">
    <property type="component" value="Unassembled WGS sequence"/>
</dbReference>
<name>A0ABR2IQQ7_9EUKA</name>
<evidence type="ECO:0000313" key="3">
    <source>
        <dbReference type="EMBL" id="KAK8866776.1"/>
    </source>
</evidence>
<accession>A0ABR2IQQ7</accession>
<evidence type="ECO:0008006" key="5">
    <source>
        <dbReference type="Google" id="ProtNLM"/>
    </source>
</evidence>
<evidence type="ECO:0000313" key="4">
    <source>
        <dbReference type="Proteomes" id="UP001470230"/>
    </source>
</evidence>
<feature type="transmembrane region" description="Helical" evidence="2">
    <location>
        <begin position="168"/>
        <end position="188"/>
    </location>
</feature>
<feature type="transmembrane region" description="Helical" evidence="2">
    <location>
        <begin position="113"/>
        <end position="135"/>
    </location>
</feature>
<feature type="transmembrane region" description="Helical" evidence="2">
    <location>
        <begin position="244"/>
        <end position="266"/>
    </location>
</feature>
<evidence type="ECO:0000256" key="2">
    <source>
        <dbReference type="SAM" id="Phobius"/>
    </source>
</evidence>
<feature type="transmembrane region" description="Helical" evidence="2">
    <location>
        <begin position="80"/>
        <end position="101"/>
    </location>
</feature>
<proteinExistence type="predicted"/>
<gene>
    <name evidence="3" type="ORF">M9Y10_009744</name>
</gene>
<evidence type="ECO:0000256" key="1">
    <source>
        <dbReference type="SAM" id="Coils"/>
    </source>
</evidence>
<protein>
    <recommendedName>
        <fullName evidence="5">THH1/TOM1/TOM3 domain-containing protein</fullName>
    </recommendedName>
</protein>
<keyword evidence="2" id="KW-1133">Transmembrane helix</keyword>
<sequence length="328" mass="38149">MESKKNFFSSYLFLASGIQLLLSLFYDFDISKGKIEHFEKTFGVGYNLSFFKYAVLSFFLNGLLYHCLSKPLKRGNSGFSLQYVFVLININQALSIILFLISNVCSRQFSLFVFFQIILYLITLSLGCSLNYYCFSDHHSDPLNHLINSNIQFKSPLYITHMAKRRDWGIASTLFSAIQVILLFWSFFRYTFYDRATGIKKYGEYINLLSLSSFLIVFSSLGIHIFALKVSKGCQCNCFNVSSLYFYFIIAELIGIIIYIYVSVMAKRVKIFYYHVLIIGLGILISSYGNYEISKKRYLDIITNYESNINNQENNVPRKEQDNFQNIY</sequence>
<keyword evidence="4" id="KW-1185">Reference proteome</keyword>
<reference evidence="3 4" key="1">
    <citation type="submission" date="2024-04" db="EMBL/GenBank/DDBJ databases">
        <title>Tritrichomonas musculus Genome.</title>
        <authorList>
            <person name="Alves-Ferreira E."/>
            <person name="Grigg M."/>
            <person name="Lorenzi H."/>
            <person name="Galac M."/>
        </authorList>
    </citation>
    <scope>NUCLEOTIDE SEQUENCE [LARGE SCALE GENOMIC DNA]</scope>
    <source>
        <strain evidence="3 4">EAF2021</strain>
    </source>
</reference>
<feature type="transmembrane region" description="Helical" evidence="2">
    <location>
        <begin position="7"/>
        <end position="26"/>
    </location>
</feature>
<feature type="transmembrane region" description="Helical" evidence="2">
    <location>
        <begin position="272"/>
        <end position="291"/>
    </location>
</feature>
<keyword evidence="1" id="KW-0175">Coiled coil</keyword>